<gene>
    <name evidence="1" type="ORF">Esi_0066_0008</name>
</gene>
<evidence type="ECO:0000313" key="1">
    <source>
        <dbReference type="EMBL" id="CBN75046.1"/>
    </source>
</evidence>
<keyword evidence="2" id="KW-1185">Reference proteome</keyword>
<sequence length="65" mass="6901">MGGTPSLGIPTDQVNSRGYKALRKHQRSLGVLDAPMTVTNGVTGTNDRRLVDGIQSAMCVAKDIM</sequence>
<reference evidence="1 2" key="1">
    <citation type="journal article" date="2010" name="Nature">
        <title>The Ectocarpus genome and the independent evolution of multicellularity in brown algae.</title>
        <authorList>
            <person name="Cock J.M."/>
            <person name="Sterck L."/>
            <person name="Rouze P."/>
            <person name="Scornet D."/>
            <person name="Allen A.E."/>
            <person name="Amoutzias G."/>
            <person name="Anthouard V."/>
            <person name="Artiguenave F."/>
            <person name="Aury J.M."/>
            <person name="Badger J.H."/>
            <person name="Beszteri B."/>
            <person name="Billiau K."/>
            <person name="Bonnet E."/>
            <person name="Bothwell J.H."/>
            <person name="Bowler C."/>
            <person name="Boyen C."/>
            <person name="Brownlee C."/>
            <person name="Carrano C.J."/>
            <person name="Charrier B."/>
            <person name="Cho G.Y."/>
            <person name="Coelho S.M."/>
            <person name="Collen J."/>
            <person name="Corre E."/>
            <person name="Da Silva C."/>
            <person name="Delage L."/>
            <person name="Delaroque N."/>
            <person name="Dittami S.M."/>
            <person name="Doulbeau S."/>
            <person name="Elias M."/>
            <person name="Farnham G."/>
            <person name="Gachon C.M."/>
            <person name="Gschloessl B."/>
            <person name="Heesch S."/>
            <person name="Jabbari K."/>
            <person name="Jubin C."/>
            <person name="Kawai H."/>
            <person name="Kimura K."/>
            <person name="Kloareg B."/>
            <person name="Kupper F.C."/>
            <person name="Lang D."/>
            <person name="Le Bail A."/>
            <person name="Leblanc C."/>
            <person name="Lerouge P."/>
            <person name="Lohr M."/>
            <person name="Lopez P.J."/>
            <person name="Martens C."/>
            <person name="Maumus F."/>
            <person name="Michel G."/>
            <person name="Miranda-Saavedra D."/>
            <person name="Morales J."/>
            <person name="Moreau H."/>
            <person name="Motomura T."/>
            <person name="Nagasato C."/>
            <person name="Napoli C.A."/>
            <person name="Nelson D.R."/>
            <person name="Nyvall-Collen P."/>
            <person name="Peters A.F."/>
            <person name="Pommier C."/>
            <person name="Potin P."/>
            <person name="Poulain J."/>
            <person name="Quesneville H."/>
            <person name="Read B."/>
            <person name="Rensing S.A."/>
            <person name="Ritter A."/>
            <person name="Rousvoal S."/>
            <person name="Samanta M."/>
            <person name="Samson G."/>
            <person name="Schroeder D.C."/>
            <person name="Segurens B."/>
            <person name="Strittmatter M."/>
            <person name="Tonon T."/>
            <person name="Tregear J.W."/>
            <person name="Valentin K."/>
            <person name="von Dassow P."/>
            <person name="Yamagishi T."/>
            <person name="Van de Peer Y."/>
            <person name="Wincker P."/>
        </authorList>
    </citation>
    <scope>NUCLEOTIDE SEQUENCE [LARGE SCALE GENOMIC DNA]</scope>
    <source>
        <strain evidence="2">Ec32 / CCAP1310/4</strain>
    </source>
</reference>
<dbReference type="AlphaFoldDB" id="D8LRE5"/>
<accession>D8LRE5</accession>
<evidence type="ECO:0000313" key="2">
    <source>
        <dbReference type="Proteomes" id="UP000002630"/>
    </source>
</evidence>
<name>D8LRE5_ECTSI</name>
<organism evidence="1 2">
    <name type="scientific">Ectocarpus siliculosus</name>
    <name type="common">Brown alga</name>
    <name type="synonym">Conferva siliculosa</name>
    <dbReference type="NCBI Taxonomy" id="2880"/>
    <lineage>
        <taxon>Eukaryota</taxon>
        <taxon>Sar</taxon>
        <taxon>Stramenopiles</taxon>
        <taxon>Ochrophyta</taxon>
        <taxon>PX clade</taxon>
        <taxon>Phaeophyceae</taxon>
        <taxon>Ectocarpales</taxon>
        <taxon>Ectocarpaceae</taxon>
        <taxon>Ectocarpus</taxon>
    </lineage>
</organism>
<dbReference type="Proteomes" id="UP000002630">
    <property type="component" value="Unassembled WGS sequence"/>
</dbReference>
<proteinExistence type="predicted"/>
<dbReference type="EMBL" id="FN649760">
    <property type="protein sequence ID" value="CBN75046.1"/>
    <property type="molecule type" value="Genomic_DNA"/>
</dbReference>
<protein>
    <submittedName>
        <fullName evidence="1">Uncharacterized protein</fullName>
    </submittedName>
</protein>
<dbReference type="InParanoid" id="D8LRE5"/>